<comment type="caution">
    <text evidence="3">The sequence shown here is derived from an EMBL/GenBank/DDBJ whole genome shotgun (WGS) entry which is preliminary data.</text>
</comment>
<dbReference type="AlphaFoldDB" id="A0A109JHM8"/>
<organism evidence="3 5">
    <name type="scientific">Rhizobium altiplani</name>
    <dbReference type="NCBI Taxonomy" id="1864509"/>
    <lineage>
        <taxon>Bacteria</taxon>
        <taxon>Pseudomonadati</taxon>
        <taxon>Pseudomonadota</taxon>
        <taxon>Alphaproteobacteria</taxon>
        <taxon>Hyphomicrobiales</taxon>
        <taxon>Rhizobiaceae</taxon>
        <taxon>Rhizobium/Agrobacterium group</taxon>
        <taxon>Rhizobium</taxon>
    </lineage>
</organism>
<name>A0A109JHM8_9HYPH</name>
<feature type="compositionally biased region" description="Basic and acidic residues" evidence="1">
    <location>
        <begin position="68"/>
        <end position="77"/>
    </location>
</feature>
<dbReference type="EMBL" id="LNCD01000092">
    <property type="protein sequence ID" value="KWV49121.1"/>
    <property type="molecule type" value="Genomic_DNA"/>
</dbReference>
<dbReference type="EMBL" id="LNCD01000093">
    <property type="protein sequence ID" value="KWV49011.1"/>
    <property type="molecule type" value="Genomic_DNA"/>
</dbReference>
<feature type="region of interest" description="Disordered" evidence="1">
    <location>
        <begin position="42"/>
        <end position="77"/>
    </location>
</feature>
<protein>
    <submittedName>
        <fullName evidence="3">Uncharacterized protein</fullName>
    </submittedName>
</protein>
<gene>
    <name evidence="3" type="ORF">AS026_11190</name>
    <name evidence="2" type="ORF">AS026_11565</name>
    <name evidence="4" type="ORF">AS026_29895</name>
</gene>
<accession>A0A109JHM8</accession>
<evidence type="ECO:0000313" key="5">
    <source>
        <dbReference type="Proteomes" id="UP000068164"/>
    </source>
</evidence>
<evidence type="ECO:0000313" key="4">
    <source>
        <dbReference type="EMBL" id="KWV58886.1"/>
    </source>
</evidence>
<sequence length="77" mass="8382">MSRRPPAICFQDLAGWSYRDRKIRMHLAQSIGAVQSRSHLMASWPGSGSSTINPQGVRAQASAASASRRGDRAPRAF</sequence>
<evidence type="ECO:0000313" key="3">
    <source>
        <dbReference type="EMBL" id="KWV49121.1"/>
    </source>
</evidence>
<keyword evidence="5" id="KW-1185">Reference proteome</keyword>
<feature type="compositionally biased region" description="Low complexity" evidence="1">
    <location>
        <begin position="58"/>
        <end position="67"/>
    </location>
</feature>
<dbReference type="EMBL" id="LNCD01000018">
    <property type="protein sequence ID" value="KWV58886.1"/>
    <property type="molecule type" value="Genomic_DNA"/>
</dbReference>
<proteinExistence type="predicted"/>
<evidence type="ECO:0000256" key="1">
    <source>
        <dbReference type="SAM" id="MobiDB-lite"/>
    </source>
</evidence>
<evidence type="ECO:0000313" key="2">
    <source>
        <dbReference type="EMBL" id="KWV49011.1"/>
    </source>
</evidence>
<dbReference type="Proteomes" id="UP000068164">
    <property type="component" value="Unassembled WGS sequence"/>
</dbReference>
<reference evidence="3 5" key="1">
    <citation type="submission" date="2015-11" db="EMBL/GenBank/DDBJ databases">
        <title>Draft Genome Sequence of the Strain BR 10423 (Rhizobium sp.) isolated from nodules of Mimosa pudica.</title>
        <authorList>
            <person name="Barauna A.C."/>
            <person name="Zilli J.E."/>
            <person name="Simoes-Araujo J.L."/>
            <person name="Reis V.M."/>
            <person name="James E.K."/>
            <person name="Reis F.B.Jr."/>
            <person name="Rouws L.F."/>
            <person name="Passos S.R."/>
            <person name="Gois S.R."/>
        </authorList>
    </citation>
    <scope>NUCLEOTIDE SEQUENCE [LARGE SCALE GENOMIC DNA]</scope>
    <source>
        <strain evidence="3 5">BR10423</strain>
    </source>
</reference>